<organism evidence="3 4">
    <name type="scientific">Catenulispora subtropica</name>
    <dbReference type="NCBI Taxonomy" id="450798"/>
    <lineage>
        <taxon>Bacteria</taxon>
        <taxon>Bacillati</taxon>
        <taxon>Actinomycetota</taxon>
        <taxon>Actinomycetes</taxon>
        <taxon>Catenulisporales</taxon>
        <taxon>Catenulisporaceae</taxon>
        <taxon>Catenulispora</taxon>
    </lineage>
</organism>
<dbReference type="SUPFAM" id="SSF53474">
    <property type="entry name" value="alpha/beta-Hydrolases"/>
    <property type="match status" value="1"/>
</dbReference>
<dbReference type="Gene3D" id="3.40.50.1820">
    <property type="entry name" value="alpha/beta hydrolase"/>
    <property type="match status" value="1"/>
</dbReference>
<dbReference type="PANTHER" id="PTHR11487:SF0">
    <property type="entry name" value="S-ACYL FATTY ACID SYNTHASE THIOESTERASE, MEDIUM CHAIN"/>
    <property type="match status" value="1"/>
</dbReference>
<dbReference type="InterPro" id="IPR029058">
    <property type="entry name" value="AB_hydrolase_fold"/>
</dbReference>
<gene>
    <name evidence="3" type="ORF">GCM10009838_49700</name>
</gene>
<evidence type="ECO:0000313" key="3">
    <source>
        <dbReference type="EMBL" id="GAA1982288.1"/>
    </source>
</evidence>
<keyword evidence="3" id="KW-0378">Hydrolase</keyword>
<dbReference type="Pfam" id="PF00975">
    <property type="entry name" value="Thioesterase"/>
    <property type="match status" value="1"/>
</dbReference>
<comment type="caution">
    <text evidence="3">The sequence shown here is derived from an EMBL/GenBank/DDBJ whole genome shotgun (WGS) entry which is preliminary data.</text>
</comment>
<evidence type="ECO:0000313" key="4">
    <source>
        <dbReference type="Proteomes" id="UP001499854"/>
    </source>
</evidence>
<dbReference type="Proteomes" id="UP001499854">
    <property type="component" value="Unassembled WGS sequence"/>
</dbReference>
<evidence type="ECO:0000256" key="1">
    <source>
        <dbReference type="ARBA" id="ARBA00007169"/>
    </source>
</evidence>
<dbReference type="EMBL" id="BAAAQM010000029">
    <property type="protein sequence ID" value="GAA1982288.1"/>
    <property type="molecule type" value="Genomic_DNA"/>
</dbReference>
<feature type="domain" description="Thioesterase" evidence="2">
    <location>
        <begin position="26"/>
        <end position="254"/>
    </location>
</feature>
<reference evidence="4" key="1">
    <citation type="journal article" date="2019" name="Int. J. Syst. Evol. Microbiol.">
        <title>The Global Catalogue of Microorganisms (GCM) 10K type strain sequencing project: providing services to taxonomists for standard genome sequencing and annotation.</title>
        <authorList>
            <consortium name="The Broad Institute Genomics Platform"/>
            <consortium name="The Broad Institute Genome Sequencing Center for Infectious Disease"/>
            <person name="Wu L."/>
            <person name="Ma J."/>
        </authorList>
    </citation>
    <scope>NUCLEOTIDE SEQUENCE [LARGE SCALE GENOMIC DNA]</scope>
    <source>
        <strain evidence="4">JCM 16013</strain>
    </source>
</reference>
<evidence type="ECO:0000259" key="2">
    <source>
        <dbReference type="Pfam" id="PF00975"/>
    </source>
</evidence>
<dbReference type="PANTHER" id="PTHR11487">
    <property type="entry name" value="THIOESTERASE"/>
    <property type="match status" value="1"/>
</dbReference>
<sequence length="267" mass="28403">MPDTTNVKGLYLSPVRPAPATARGRVVAIPHSGAGPNALLPLLRRLSADLDVIGVNLPGRERRFAEEFADLPARTAEVVESIAAELRAAPPMPTVLFGHSLGASIAIALSLADPDVARALVLSGHAYDPARLQDDGAVLTEEELLSVLRLGTGTPREFLEEPEFRQYILGLLDCDLTLGRRLAHSNALALDSGRPLPVPVRVLGGASDQLVDAAALPGWERFAAAGFSLRTFAGGHFYLLDEEIMDEVAHEITAAFERRDLAAGVIA</sequence>
<comment type="similarity">
    <text evidence="1">Belongs to the thioesterase family.</text>
</comment>
<proteinExistence type="inferred from homology"/>
<protein>
    <submittedName>
        <fullName evidence="3">Alpha/beta fold hydrolase</fullName>
    </submittedName>
</protein>
<dbReference type="InterPro" id="IPR012223">
    <property type="entry name" value="TEII"/>
</dbReference>
<keyword evidence="4" id="KW-1185">Reference proteome</keyword>
<dbReference type="GO" id="GO:0016787">
    <property type="term" value="F:hydrolase activity"/>
    <property type="evidence" value="ECO:0007669"/>
    <property type="project" value="UniProtKB-KW"/>
</dbReference>
<name>A0ABP5DLD5_9ACTN</name>
<dbReference type="InterPro" id="IPR001031">
    <property type="entry name" value="Thioesterase"/>
</dbReference>
<accession>A0ABP5DLD5</accession>